<sequence>MKKKKRYKRKRKREKAEAITIILFSRTTPLKFTVTCVSGCNKEF</sequence>
<protein>
    <submittedName>
        <fullName evidence="1">Uncharacterized protein</fullName>
    </submittedName>
</protein>
<dbReference type="AlphaFoldDB" id="X1EVP7"/>
<comment type="caution">
    <text evidence="1">The sequence shown here is derived from an EMBL/GenBank/DDBJ whole genome shotgun (WGS) entry which is preliminary data.</text>
</comment>
<name>X1EVP7_9ZZZZ</name>
<reference evidence="1" key="1">
    <citation type="journal article" date="2014" name="Front. Microbiol.">
        <title>High frequency of phylogenetically diverse reductive dehalogenase-homologous genes in deep subseafloor sedimentary metagenomes.</title>
        <authorList>
            <person name="Kawai M."/>
            <person name="Futagami T."/>
            <person name="Toyoda A."/>
            <person name="Takaki Y."/>
            <person name="Nishi S."/>
            <person name="Hori S."/>
            <person name="Arai W."/>
            <person name="Tsubouchi T."/>
            <person name="Morono Y."/>
            <person name="Uchiyama I."/>
            <person name="Ito T."/>
            <person name="Fujiyama A."/>
            <person name="Inagaki F."/>
            <person name="Takami H."/>
        </authorList>
    </citation>
    <scope>NUCLEOTIDE SEQUENCE</scope>
    <source>
        <strain evidence="1">Expedition CK06-06</strain>
    </source>
</reference>
<dbReference type="EMBL" id="BART01031283">
    <property type="protein sequence ID" value="GAH12693.1"/>
    <property type="molecule type" value="Genomic_DNA"/>
</dbReference>
<evidence type="ECO:0000313" key="1">
    <source>
        <dbReference type="EMBL" id="GAH12693.1"/>
    </source>
</evidence>
<organism evidence="1">
    <name type="scientific">marine sediment metagenome</name>
    <dbReference type="NCBI Taxonomy" id="412755"/>
    <lineage>
        <taxon>unclassified sequences</taxon>
        <taxon>metagenomes</taxon>
        <taxon>ecological metagenomes</taxon>
    </lineage>
</organism>
<gene>
    <name evidence="1" type="ORF">S01H4_54374</name>
</gene>
<proteinExistence type="predicted"/>
<accession>X1EVP7</accession>
<feature type="non-terminal residue" evidence="1">
    <location>
        <position position="44"/>
    </location>
</feature>